<organism evidence="1">
    <name type="scientific">Myoviridae sp. ctBCv9</name>
    <dbReference type="NCBI Taxonomy" id="2825045"/>
    <lineage>
        <taxon>Viruses</taxon>
        <taxon>Duplodnaviria</taxon>
        <taxon>Heunggongvirae</taxon>
        <taxon>Uroviricota</taxon>
        <taxon>Caudoviricetes</taxon>
    </lineage>
</organism>
<accession>A0A8S5U6B5</accession>
<name>A0A8S5U6B5_9CAUD</name>
<proteinExistence type="predicted"/>
<reference evidence="1" key="1">
    <citation type="journal article" date="2021" name="Proc. Natl. Acad. Sci. U.S.A.">
        <title>A Catalog of Tens of Thousands of Viruses from Human Metagenomes Reveals Hidden Associations with Chronic Diseases.</title>
        <authorList>
            <person name="Tisza M.J."/>
            <person name="Buck C.B."/>
        </authorList>
    </citation>
    <scope>NUCLEOTIDE SEQUENCE</scope>
    <source>
        <strain evidence="1">CtBCv9</strain>
    </source>
</reference>
<protein>
    <submittedName>
        <fullName evidence="1">Uncharacterized protein</fullName>
    </submittedName>
</protein>
<evidence type="ECO:0000313" key="1">
    <source>
        <dbReference type="EMBL" id="DAF89999.1"/>
    </source>
</evidence>
<dbReference type="EMBL" id="BK016019">
    <property type="protein sequence ID" value="DAF89999.1"/>
    <property type="molecule type" value="Genomic_DNA"/>
</dbReference>
<sequence length="42" mass="4613">MHTSPLPLQELSCQLREAMPVLPLGVAEKGGGGFYVEHYENN</sequence>